<dbReference type="InterPro" id="IPR001357">
    <property type="entry name" value="BRCT_dom"/>
</dbReference>
<dbReference type="AlphaFoldDB" id="A0A8E2EPT5"/>
<evidence type="ECO:0000313" key="3">
    <source>
        <dbReference type="Proteomes" id="UP000250140"/>
    </source>
</evidence>
<gene>
    <name evidence="2" type="ORF">AOQ84DRAFT_278013</name>
</gene>
<dbReference type="Pfam" id="PF00533">
    <property type="entry name" value="BRCT"/>
    <property type="match status" value="1"/>
</dbReference>
<dbReference type="EMBL" id="KV750913">
    <property type="protein sequence ID" value="OCL02671.1"/>
    <property type="molecule type" value="Genomic_DNA"/>
</dbReference>
<protein>
    <recommendedName>
        <fullName evidence="1">BRCT domain-containing protein</fullName>
    </recommendedName>
</protein>
<dbReference type="Proteomes" id="UP000250140">
    <property type="component" value="Unassembled WGS sequence"/>
</dbReference>
<accession>A0A8E2EPT5</accession>
<feature type="non-terminal residue" evidence="2">
    <location>
        <position position="1"/>
    </location>
</feature>
<evidence type="ECO:0000259" key="1">
    <source>
        <dbReference type="PROSITE" id="PS50172"/>
    </source>
</evidence>
<dbReference type="SUPFAM" id="SSF52113">
    <property type="entry name" value="BRCT domain"/>
    <property type="match status" value="1"/>
</dbReference>
<feature type="domain" description="BRCT" evidence="1">
    <location>
        <begin position="1"/>
        <end position="69"/>
    </location>
</feature>
<dbReference type="PROSITE" id="PS50172">
    <property type="entry name" value="BRCT"/>
    <property type="match status" value="1"/>
</dbReference>
<sequence>GCNVVITGVPSSISRKDTESLVTKYGGKLTKSLSKNTSFVVVGKDAGPKKLEKIEELGVETLDEEAFVERVGGAGGGKK</sequence>
<feature type="non-terminal residue" evidence="2">
    <location>
        <position position="79"/>
    </location>
</feature>
<organism evidence="2 3">
    <name type="scientific">Glonium stellatum</name>
    <dbReference type="NCBI Taxonomy" id="574774"/>
    <lineage>
        <taxon>Eukaryota</taxon>
        <taxon>Fungi</taxon>
        <taxon>Dikarya</taxon>
        <taxon>Ascomycota</taxon>
        <taxon>Pezizomycotina</taxon>
        <taxon>Dothideomycetes</taxon>
        <taxon>Pleosporomycetidae</taxon>
        <taxon>Gloniales</taxon>
        <taxon>Gloniaceae</taxon>
        <taxon>Glonium</taxon>
    </lineage>
</organism>
<dbReference type="Gene3D" id="3.40.50.10190">
    <property type="entry name" value="BRCT domain"/>
    <property type="match status" value="1"/>
</dbReference>
<reference evidence="2 3" key="1">
    <citation type="journal article" date="2016" name="Nat. Commun.">
        <title>Ectomycorrhizal ecology is imprinted in the genome of the dominant symbiotic fungus Cenococcum geophilum.</title>
        <authorList>
            <consortium name="DOE Joint Genome Institute"/>
            <person name="Peter M."/>
            <person name="Kohler A."/>
            <person name="Ohm R.A."/>
            <person name="Kuo A."/>
            <person name="Krutzmann J."/>
            <person name="Morin E."/>
            <person name="Arend M."/>
            <person name="Barry K.W."/>
            <person name="Binder M."/>
            <person name="Choi C."/>
            <person name="Clum A."/>
            <person name="Copeland A."/>
            <person name="Grisel N."/>
            <person name="Haridas S."/>
            <person name="Kipfer T."/>
            <person name="LaButti K."/>
            <person name="Lindquist E."/>
            <person name="Lipzen A."/>
            <person name="Maire R."/>
            <person name="Meier B."/>
            <person name="Mihaltcheva S."/>
            <person name="Molinier V."/>
            <person name="Murat C."/>
            <person name="Poggeler S."/>
            <person name="Quandt C.A."/>
            <person name="Sperisen C."/>
            <person name="Tritt A."/>
            <person name="Tisserant E."/>
            <person name="Crous P.W."/>
            <person name="Henrissat B."/>
            <person name="Nehls U."/>
            <person name="Egli S."/>
            <person name="Spatafora J.W."/>
            <person name="Grigoriev I.V."/>
            <person name="Martin F.M."/>
        </authorList>
    </citation>
    <scope>NUCLEOTIDE SEQUENCE [LARGE SCALE GENOMIC DNA]</scope>
    <source>
        <strain evidence="2 3">CBS 207.34</strain>
    </source>
</reference>
<name>A0A8E2EPT5_9PEZI</name>
<dbReference type="InterPro" id="IPR036420">
    <property type="entry name" value="BRCT_dom_sf"/>
</dbReference>
<dbReference type="OrthoDB" id="446168at2759"/>
<proteinExistence type="predicted"/>
<keyword evidence="3" id="KW-1185">Reference proteome</keyword>
<evidence type="ECO:0000313" key="2">
    <source>
        <dbReference type="EMBL" id="OCL02671.1"/>
    </source>
</evidence>
<dbReference type="SMART" id="SM00292">
    <property type="entry name" value="BRCT"/>
    <property type="match status" value="1"/>
</dbReference>